<feature type="non-terminal residue" evidence="1">
    <location>
        <position position="66"/>
    </location>
</feature>
<name>A0A4Y2UR57_ARAVE</name>
<dbReference type="EMBL" id="BGPR01038232">
    <property type="protein sequence ID" value="GBO14040.1"/>
    <property type="molecule type" value="Genomic_DNA"/>
</dbReference>
<accession>A0A4Y2UR57</accession>
<reference evidence="1 2" key="1">
    <citation type="journal article" date="2019" name="Sci. Rep.">
        <title>Orb-weaving spider Araneus ventricosus genome elucidates the spidroin gene catalogue.</title>
        <authorList>
            <person name="Kono N."/>
            <person name="Nakamura H."/>
            <person name="Ohtoshi R."/>
            <person name="Moran D.A.P."/>
            <person name="Shinohara A."/>
            <person name="Yoshida Y."/>
            <person name="Fujiwara M."/>
            <person name="Mori M."/>
            <person name="Tomita M."/>
            <person name="Arakawa K."/>
        </authorList>
    </citation>
    <scope>NUCLEOTIDE SEQUENCE [LARGE SCALE GENOMIC DNA]</scope>
</reference>
<comment type="caution">
    <text evidence="1">The sequence shown here is derived from an EMBL/GenBank/DDBJ whole genome shotgun (WGS) entry which is preliminary data.</text>
</comment>
<dbReference type="AlphaFoldDB" id="A0A4Y2UR57"/>
<evidence type="ECO:0000313" key="1">
    <source>
        <dbReference type="EMBL" id="GBO14040.1"/>
    </source>
</evidence>
<proteinExistence type="predicted"/>
<organism evidence="1 2">
    <name type="scientific">Araneus ventricosus</name>
    <name type="common">Orbweaver spider</name>
    <name type="synonym">Epeira ventricosa</name>
    <dbReference type="NCBI Taxonomy" id="182803"/>
    <lineage>
        <taxon>Eukaryota</taxon>
        <taxon>Metazoa</taxon>
        <taxon>Ecdysozoa</taxon>
        <taxon>Arthropoda</taxon>
        <taxon>Chelicerata</taxon>
        <taxon>Arachnida</taxon>
        <taxon>Araneae</taxon>
        <taxon>Araneomorphae</taxon>
        <taxon>Entelegynae</taxon>
        <taxon>Araneoidea</taxon>
        <taxon>Araneidae</taxon>
        <taxon>Araneus</taxon>
    </lineage>
</organism>
<gene>
    <name evidence="1" type="ORF">AVEN_202223_1</name>
</gene>
<evidence type="ECO:0000313" key="2">
    <source>
        <dbReference type="Proteomes" id="UP000499080"/>
    </source>
</evidence>
<sequence>MSGWHLFNVANNASCDTCALTGCHFGRSGLLSMQFGSTAFWPSVDGLNRCTVKATDGGSPSRIKAT</sequence>
<keyword evidence="2" id="KW-1185">Reference proteome</keyword>
<dbReference type="Proteomes" id="UP000499080">
    <property type="component" value="Unassembled WGS sequence"/>
</dbReference>
<protein>
    <submittedName>
        <fullName evidence="1">Uncharacterized protein</fullName>
    </submittedName>
</protein>